<protein>
    <submittedName>
        <fullName evidence="2">Predicted protein</fullName>
    </submittedName>
</protein>
<dbReference type="eggNOG" id="KOG4283">
    <property type="taxonomic scope" value="Eukaryota"/>
</dbReference>
<dbReference type="PANTHER" id="PTHR46202">
    <property type="entry name" value="DNA EXCISION REPAIR PROTEIN ERCC-8"/>
    <property type="match status" value="1"/>
</dbReference>
<keyword evidence="1" id="KW-0853">WD repeat</keyword>
<dbReference type="GO" id="GO:0031464">
    <property type="term" value="C:Cul4A-RING E3 ubiquitin ligase complex"/>
    <property type="evidence" value="ECO:0007669"/>
    <property type="project" value="TreeGrafter"/>
</dbReference>
<dbReference type="GO" id="GO:0000209">
    <property type="term" value="P:protein polyubiquitination"/>
    <property type="evidence" value="ECO:0007669"/>
    <property type="project" value="TreeGrafter"/>
</dbReference>
<dbReference type="PROSITE" id="PS50082">
    <property type="entry name" value="WD_REPEATS_2"/>
    <property type="match status" value="1"/>
</dbReference>
<dbReference type="EMBL" id="GG663744">
    <property type="protein sequence ID" value="EEH54377.1"/>
    <property type="molecule type" value="Genomic_DNA"/>
</dbReference>
<dbReference type="RefSeq" id="XP_003061747.1">
    <property type="nucleotide sequence ID" value="XM_003061701.1"/>
</dbReference>
<dbReference type="InterPro" id="IPR042238">
    <property type="entry name" value="Rad28/ERCC8/Ckn1/ATCSA-1"/>
</dbReference>
<dbReference type="InterPro" id="IPR036322">
    <property type="entry name" value="WD40_repeat_dom_sf"/>
</dbReference>
<dbReference type="Pfam" id="PF00400">
    <property type="entry name" value="WD40"/>
    <property type="match status" value="2"/>
</dbReference>
<dbReference type="AlphaFoldDB" id="C1N146"/>
<name>C1N146_MICPC</name>
<dbReference type="KEGG" id="mpp:MICPUCDRAFT_20256"/>
<feature type="non-terminal residue" evidence="2">
    <location>
        <position position="260"/>
    </location>
</feature>
<sequence>MSPSPGDAWYPTSASLANRELGLARPRAFLADVASRRRDALSLAGDKTLSMPWASGVNALRVDETEHRYLLAGATDATIAVYDTAQPSRVDPRTGVATHDPILRVRRGAGDGAARSPGHAFAVSSVDWYPVDTGMFFTASFDQTVAGWDANACARVVDFAFEDKVYCIATAKGGRGGGIGGGGGGATHALVACGLAHPVVKLCDPVSGNVTHALSGHRDAVWALEWARGSEYVLVSGGGEGDVRLWDVRRAGAFMVLDRA</sequence>
<feature type="repeat" description="WD" evidence="1">
    <location>
        <begin position="214"/>
        <end position="256"/>
    </location>
</feature>
<dbReference type="PROSITE" id="PS50294">
    <property type="entry name" value="WD_REPEATS_REGION"/>
    <property type="match status" value="1"/>
</dbReference>
<dbReference type="SMART" id="SM00320">
    <property type="entry name" value="WD40"/>
    <property type="match status" value="3"/>
</dbReference>
<dbReference type="Proteomes" id="UP000001876">
    <property type="component" value="Unassembled WGS sequence"/>
</dbReference>
<dbReference type="OrthoDB" id="497510at2759"/>
<reference evidence="2 3" key="1">
    <citation type="journal article" date="2009" name="Science">
        <title>Green evolution and dynamic adaptations revealed by genomes of the marine picoeukaryotes Micromonas.</title>
        <authorList>
            <person name="Worden A.Z."/>
            <person name="Lee J.H."/>
            <person name="Mock T."/>
            <person name="Rouze P."/>
            <person name="Simmons M.P."/>
            <person name="Aerts A.L."/>
            <person name="Allen A.E."/>
            <person name="Cuvelier M.L."/>
            <person name="Derelle E."/>
            <person name="Everett M.V."/>
            <person name="Foulon E."/>
            <person name="Grimwood J."/>
            <person name="Gundlach H."/>
            <person name="Henrissat B."/>
            <person name="Napoli C."/>
            <person name="McDonald S.M."/>
            <person name="Parker M.S."/>
            <person name="Rombauts S."/>
            <person name="Salamov A."/>
            <person name="Von Dassow P."/>
            <person name="Badger J.H."/>
            <person name="Coutinho P.M."/>
            <person name="Demir E."/>
            <person name="Dubchak I."/>
            <person name="Gentemann C."/>
            <person name="Eikrem W."/>
            <person name="Gready J.E."/>
            <person name="John U."/>
            <person name="Lanier W."/>
            <person name="Lindquist E.A."/>
            <person name="Lucas S."/>
            <person name="Mayer K.F."/>
            <person name="Moreau H."/>
            <person name="Not F."/>
            <person name="Otillar R."/>
            <person name="Panaud O."/>
            <person name="Pangilinan J."/>
            <person name="Paulsen I."/>
            <person name="Piegu B."/>
            <person name="Poliakov A."/>
            <person name="Robbens S."/>
            <person name="Schmutz J."/>
            <person name="Toulza E."/>
            <person name="Wyss T."/>
            <person name="Zelensky A."/>
            <person name="Zhou K."/>
            <person name="Armbrust E.V."/>
            <person name="Bhattacharya D."/>
            <person name="Goodenough U.W."/>
            <person name="Van de Peer Y."/>
            <person name="Grigoriev I.V."/>
        </authorList>
    </citation>
    <scope>NUCLEOTIDE SEQUENCE [LARGE SCALE GENOMIC DNA]</scope>
    <source>
        <strain evidence="2 3">CCMP1545</strain>
    </source>
</reference>
<dbReference type="Gene3D" id="2.130.10.10">
    <property type="entry name" value="YVTN repeat-like/Quinoprotein amine dehydrogenase"/>
    <property type="match status" value="1"/>
</dbReference>
<gene>
    <name evidence="2" type="ORF">MICPUCDRAFT_20256</name>
</gene>
<dbReference type="GO" id="GO:0043161">
    <property type="term" value="P:proteasome-mediated ubiquitin-dependent protein catabolic process"/>
    <property type="evidence" value="ECO:0007669"/>
    <property type="project" value="TreeGrafter"/>
</dbReference>
<dbReference type="STRING" id="564608.C1N146"/>
<organism evidence="3">
    <name type="scientific">Micromonas pusilla (strain CCMP1545)</name>
    <name type="common">Picoplanktonic green alga</name>
    <dbReference type="NCBI Taxonomy" id="564608"/>
    <lineage>
        <taxon>Eukaryota</taxon>
        <taxon>Viridiplantae</taxon>
        <taxon>Chlorophyta</taxon>
        <taxon>Mamiellophyceae</taxon>
        <taxon>Mamiellales</taxon>
        <taxon>Mamiellaceae</taxon>
        <taxon>Micromonas</taxon>
    </lineage>
</organism>
<evidence type="ECO:0000313" key="3">
    <source>
        <dbReference type="Proteomes" id="UP000001876"/>
    </source>
</evidence>
<dbReference type="GO" id="GO:0000109">
    <property type="term" value="C:nucleotide-excision repair complex"/>
    <property type="evidence" value="ECO:0007669"/>
    <property type="project" value="TreeGrafter"/>
</dbReference>
<dbReference type="SUPFAM" id="SSF50978">
    <property type="entry name" value="WD40 repeat-like"/>
    <property type="match status" value="1"/>
</dbReference>
<dbReference type="GO" id="GO:0006283">
    <property type="term" value="P:transcription-coupled nucleotide-excision repair"/>
    <property type="evidence" value="ECO:0007669"/>
    <property type="project" value="InterPro"/>
</dbReference>
<dbReference type="OMA" id="XELYSGS"/>
<dbReference type="GeneID" id="9687186"/>
<evidence type="ECO:0000313" key="2">
    <source>
        <dbReference type="EMBL" id="EEH54377.1"/>
    </source>
</evidence>
<dbReference type="InterPro" id="IPR015943">
    <property type="entry name" value="WD40/YVTN_repeat-like_dom_sf"/>
</dbReference>
<dbReference type="InterPro" id="IPR001680">
    <property type="entry name" value="WD40_rpt"/>
</dbReference>
<evidence type="ECO:0000256" key="1">
    <source>
        <dbReference type="PROSITE-ProRule" id="PRU00221"/>
    </source>
</evidence>
<dbReference type="PANTHER" id="PTHR46202:SF1">
    <property type="entry name" value="DNA EXCISION REPAIR PROTEIN ERCC-8"/>
    <property type="match status" value="1"/>
</dbReference>
<accession>C1N146</accession>
<proteinExistence type="predicted"/>
<keyword evidence="3" id="KW-1185">Reference proteome</keyword>